<dbReference type="GO" id="GO:0005886">
    <property type="term" value="C:plasma membrane"/>
    <property type="evidence" value="ECO:0007669"/>
    <property type="project" value="UniProtKB-SubCell"/>
</dbReference>
<dbReference type="GO" id="GO:0015031">
    <property type="term" value="P:protein transport"/>
    <property type="evidence" value="ECO:0007669"/>
    <property type="project" value="UniProtKB-KW"/>
</dbReference>
<reference evidence="12 13" key="1">
    <citation type="journal article" date="2012" name="ISME J.">
        <title>Genomic insights to SAR86, an abundant and uncultivated marine bacterial lineage.</title>
        <authorList>
            <person name="Dupont C.L."/>
            <person name="Rusch D.B."/>
            <person name="Yooseph S."/>
            <person name="Lombardo M.J."/>
            <person name="Richter R.A."/>
            <person name="Valas R."/>
            <person name="Novotny M."/>
            <person name="Yee-Greenbaum J."/>
            <person name="Selengut J.D."/>
            <person name="Haft D.H."/>
            <person name="Halpern A.L."/>
            <person name="Lasken R.S."/>
            <person name="Nealson K."/>
            <person name="Friedman R."/>
            <person name="Venter J.C."/>
        </authorList>
    </citation>
    <scope>NUCLEOTIDE SEQUENCE [LARGE SCALE GENOMIC DNA]</scope>
</reference>
<sequence length="98" mass="10813">METAQPSLLSPLLFLGMLMLFMYIFIIRPQSKRNKEINEMLNTLQVGSEVIAASGILGKVKNIKGEYVSIEVSDSVVFKLQKSAIANILPKGTIDSIK</sequence>
<evidence type="ECO:0000256" key="6">
    <source>
        <dbReference type="ARBA" id="ARBA00022692"/>
    </source>
</evidence>
<evidence type="ECO:0000256" key="10">
    <source>
        <dbReference type="ARBA" id="ARBA00023136"/>
    </source>
</evidence>
<gene>
    <name evidence="12" type="primary">yajC</name>
    <name evidence="12" type="ORF">NT01SARS_0296</name>
</gene>
<dbReference type="EMBL" id="JH611156">
    <property type="protein sequence ID" value="EJP71817.1"/>
    <property type="molecule type" value="Genomic_DNA"/>
</dbReference>
<evidence type="ECO:0000256" key="1">
    <source>
        <dbReference type="ARBA" id="ARBA00004162"/>
    </source>
</evidence>
<keyword evidence="5" id="KW-1003">Cell membrane</keyword>
<keyword evidence="9" id="KW-0811">Translocation</keyword>
<evidence type="ECO:0000256" key="2">
    <source>
        <dbReference type="ARBA" id="ARBA00006742"/>
    </source>
</evidence>
<dbReference type="STRING" id="1123866.NT01SARS_0296"/>
<organism evidence="12 13">
    <name type="scientific">SAR86 cluster bacterium SAR86A</name>
    <dbReference type="NCBI Taxonomy" id="1123866"/>
    <lineage>
        <taxon>Bacteria</taxon>
        <taxon>Pseudomonadati</taxon>
        <taxon>Pseudomonadota</taxon>
        <taxon>Gammaproteobacteria</taxon>
        <taxon>SAR86 cluster</taxon>
    </lineage>
</organism>
<accession>J4UZK1</accession>
<name>J4UZK1_9GAMM</name>
<keyword evidence="7" id="KW-0653">Protein transport</keyword>
<dbReference type="NCBIfam" id="TIGR00739">
    <property type="entry name" value="yajC"/>
    <property type="match status" value="1"/>
</dbReference>
<proteinExistence type="inferred from homology"/>
<dbReference type="InterPro" id="IPR003849">
    <property type="entry name" value="Preprotein_translocase_YajC"/>
</dbReference>
<dbReference type="SMART" id="SM01323">
    <property type="entry name" value="YajC"/>
    <property type="match status" value="1"/>
</dbReference>
<dbReference type="HOGENOM" id="CLU_116157_5_2_6"/>
<evidence type="ECO:0000256" key="5">
    <source>
        <dbReference type="ARBA" id="ARBA00022475"/>
    </source>
</evidence>
<evidence type="ECO:0000256" key="8">
    <source>
        <dbReference type="ARBA" id="ARBA00022989"/>
    </source>
</evidence>
<dbReference type="PRINTS" id="PR01853">
    <property type="entry name" value="YAJCTRNLCASE"/>
</dbReference>
<dbReference type="AlphaFoldDB" id="J4UZK1"/>
<dbReference type="Proteomes" id="UP000010305">
    <property type="component" value="Unassembled WGS sequence"/>
</dbReference>
<evidence type="ECO:0000313" key="12">
    <source>
        <dbReference type="EMBL" id="EJP71817.1"/>
    </source>
</evidence>
<evidence type="ECO:0000256" key="11">
    <source>
        <dbReference type="SAM" id="Phobius"/>
    </source>
</evidence>
<dbReference type="Pfam" id="PF02699">
    <property type="entry name" value="YajC"/>
    <property type="match status" value="1"/>
</dbReference>
<evidence type="ECO:0000256" key="9">
    <source>
        <dbReference type="ARBA" id="ARBA00023010"/>
    </source>
</evidence>
<protein>
    <recommendedName>
        <fullName evidence="3">Sec translocon accessory complex subunit YajC</fullName>
    </recommendedName>
</protein>
<keyword evidence="4" id="KW-0813">Transport</keyword>
<keyword evidence="8 11" id="KW-1133">Transmembrane helix</keyword>
<comment type="subcellular location">
    <subcellularLocation>
        <location evidence="1">Cell membrane</location>
        <topology evidence="1">Single-pass membrane protein</topology>
    </subcellularLocation>
</comment>
<keyword evidence="10 11" id="KW-0472">Membrane</keyword>
<dbReference type="PANTHER" id="PTHR33909">
    <property type="entry name" value="SEC TRANSLOCON ACCESSORY COMPLEX SUBUNIT YAJC"/>
    <property type="match status" value="1"/>
</dbReference>
<evidence type="ECO:0000256" key="3">
    <source>
        <dbReference type="ARBA" id="ARBA00014962"/>
    </source>
</evidence>
<evidence type="ECO:0000256" key="7">
    <source>
        <dbReference type="ARBA" id="ARBA00022927"/>
    </source>
</evidence>
<keyword evidence="6 11" id="KW-0812">Transmembrane</keyword>
<comment type="similarity">
    <text evidence="2">Belongs to the YajC family.</text>
</comment>
<evidence type="ECO:0000313" key="13">
    <source>
        <dbReference type="Proteomes" id="UP000010305"/>
    </source>
</evidence>
<feature type="transmembrane region" description="Helical" evidence="11">
    <location>
        <begin position="6"/>
        <end position="26"/>
    </location>
</feature>
<dbReference type="PANTHER" id="PTHR33909:SF1">
    <property type="entry name" value="SEC TRANSLOCON ACCESSORY COMPLEX SUBUNIT YAJC"/>
    <property type="match status" value="1"/>
</dbReference>
<evidence type="ECO:0000256" key="4">
    <source>
        <dbReference type="ARBA" id="ARBA00022448"/>
    </source>
</evidence>